<dbReference type="SMART" id="SM00315">
    <property type="entry name" value="RGS"/>
    <property type="match status" value="1"/>
</dbReference>
<protein>
    <recommendedName>
        <fullName evidence="2">RGS domain-containing protein</fullName>
    </recommendedName>
</protein>
<evidence type="ECO:0000259" key="2">
    <source>
        <dbReference type="SMART" id="SM00315"/>
    </source>
</evidence>
<keyword evidence="1" id="KW-0472">Membrane</keyword>
<dbReference type="OrthoDB" id="196547at2759"/>
<accession>A0A9W7ZTK9</accession>
<evidence type="ECO:0000313" key="3">
    <source>
        <dbReference type="EMBL" id="KAJ1912655.1"/>
    </source>
</evidence>
<feature type="transmembrane region" description="Helical" evidence="1">
    <location>
        <begin position="191"/>
        <end position="212"/>
    </location>
</feature>
<dbReference type="InterPro" id="IPR036305">
    <property type="entry name" value="RGS_sf"/>
</dbReference>
<evidence type="ECO:0000313" key="4">
    <source>
        <dbReference type="Proteomes" id="UP001150569"/>
    </source>
</evidence>
<feature type="transmembrane region" description="Helical" evidence="1">
    <location>
        <begin position="96"/>
        <end position="114"/>
    </location>
</feature>
<dbReference type="PANTHER" id="PTHR10845:SF192">
    <property type="entry name" value="DOUBLE HIT, ISOFORM B"/>
    <property type="match status" value="1"/>
</dbReference>
<evidence type="ECO:0000256" key="1">
    <source>
        <dbReference type="SAM" id="Phobius"/>
    </source>
</evidence>
<comment type="caution">
    <text evidence="3">The sequence shown here is derived from an EMBL/GenBank/DDBJ whole genome shotgun (WGS) entry which is preliminary data.</text>
</comment>
<dbReference type="InterPro" id="IPR016137">
    <property type="entry name" value="RGS"/>
</dbReference>
<reference evidence="3" key="1">
    <citation type="submission" date="2022-07" db="EMBL/GenBank/DDBJ databases">
        <title>Phylogenomic reconstructions and comparative analyses of Kickxellomycotina fungi.</title>
        <authorList>
            <person name="Reynolds N.K."/>
            <person name="Stajich J.E."/>
            <person name="Barry K."/>
            <person name="Grigoriev I.V."/>
            <person name="Crous P."/>
            <person name="Smith M.E."/>
        </authorList>
    </citation>
    <scope>NUCLEOTIDE SEQUENCE</scope>
    <source>
        <strain evidence="3">RSA 861</strain>
    </source>
</reference>
<keyword evidence="1" id="KW-0812">Transmembrane</keyword>
<name>A0A9W7ZTK9_9FUNG</name>
<dbReference type="SUPFAM" id="SSF48097">
    <property type="entry name" value="Regulator of G-protein signaling, RGS"/>
    <property type="match status" value="1"/>
</dbReference>
<dbReference type="Gene3D" id="1.10.167.10">
    <property type="entry name" value="Regulator of G-protein Signalling 4, domain 2"/>
    <property type="match status" value="2"/>
</dbReference>
<gene>
    <name evidence="3" type="ORF">IWQ60_009562</name>
</gene>
<dbReference type="PANTHER" id="PTHR10845">
    <property type="entry name" value="REGULATOR OF G PROTEIN SIGNALING"/>
    <property type="match status" value="1"/>
</dbReference>
<feature type="transmembrane region" description="Helical" evidence="1">
    <location>
        <begin position="57"/>
        <end position="76"/>
    </location>
</feature>
<dbReference type="EMBL" id="JANBPT010000813">
    <property type="protein sequence ID" value="KAJ1912655.1"/>
    <property type="molecule type" value="Genomic_DNA"/>
</dbReference>
<keyword evidence="4" id="KW-1185">Reference proteome</keyword>
<proteinExistence type="predicted"/>
<organism evidence="3 4">
    <name type="scientific">Tieghemiomyces parasiticus</name>
    <dbReference type="NCBI Taxonomy" id="78921"/>
    <lineage>
        <taxon>Eukaryota</taxon>
        <taxon>Fungi</taxon>
        <taxon>Fungi incertae sedis</taxon>
        <taxon>Zoopagomycota</taxon>
        <taxon>Kickxellomycotina</taxon>
        <taxon>Dimargaritomycetes</taxon>
        <taxon>Dimargaritales</taxon>
        <taxon>Dimargaritaceae</taxon>
        <taxon>Tieghemiomyces</taxon>
    </lineage>
</organism>
<sequence>MSSNPTRAEVPSQDFTHLQERMIIFIPIIAVVSLFHLASTGLFWYRGRTSRDLQRRSVPLVVVTGLAAFLVCALYLSRNMPYVPCTVAHIGSYFGFYYVHTALFARSLRLIAMAQTARAKVRRLLHPEGPREFWERHDRIARILIDDHRLLGYMFLLSSPLTIFAIVALIVSPEYGLLADHLECPLRWEGVPVTCVSCLYVLVIFPGLIYCMRHIRDAYAMRNDLIVTCCTSLAFDVFFLVCNFLPPQTLYPLSPLVLPTISVVVIQISSVFLPWLGAERQARRTRGQPFAHTHATFYHVMNDPDLASLFCKFCEHNFCTELPFFLMDYQRLKALCVQNVRGRKPSMRLTAPVLVLAKRPTPRLPGFCTSITVSPSGIHATPAPTAANATTGQTVSTTTVPVARNSFDQVLDPTATPTDTRSLDNRRDGTLTGINIWYATLQPPHDSPPPSLFTFEGNHSASLQTQGAIVPGSSGPPVCQVTPLPEPIIADLGSIGEKNTVPADLTIDFYRLYERYFTHDSAWEVNVHGRTVARLRNLVSAERYTWTMFDVAREEVAQLLMEDVFAKFLRVNHDLIGAPG</sequence>
<feature type="transmembrane region" description="Helical" evidence="1">
    <location>
        <begin position="224"/>
        <end position="246"/>
    </location>
</feature>
<dbReference type="Pfam" id="PF00615">
    <property type="entry name" value="RGS"/>
    <property type="match status" value="1"/>
</dbReference>
<feature type="transmembrane region" description="Helical" evidence="1">
    <location>
        <begin position="150"/>
        <end position="171"/>
    </location>
</feature>
<keyword evidence="1" id="KW-1133">Transmembrane helix</keyword>
<dbReference type="AlphaFoldDB" id="A0A9W7ZTK9"/>
<dbReference type="Proteomes" id="UP001150569">
    <property type="component" value="Unassembled WGS sequence"/>
</dbReference>
<feature type="domain" description="RGS" evidence="2">
    <location>
        <begin position="296"/>
        <end position="576"/>
    </location>
</feature>
<feature type="transmembrane region" description="Helical" evidence="1">
    <location>
        <begin position="258"/>
        <end position="278"/>
    </location>
</feature>
<feature type="transmembrane region" description="Helical" evidence="1">
    <location>
        <begin position="22"/>
        <end position="45"/>
    </location>
</feature>
<dbReference type="InterPro" id="IPR044926">
    <property type="entry name" value="RGS_subdomain_2"/>
</dbReference>